<dbReference type="InterPro" id="IPR017941">
    <property type="entry name" value="Rieske_2Fe-2S"/>
</dbReference>
<reference evidence="8" key="3">
    <citation type="journal article" date="2019" name="BMC Res. Notes">
        <title>Complete genome sequence of the Sulfodiicoccus acidiphilus strain HS-1T, the first crenarchaeon that lacks polB3, isolated from an acidic hot spring in Ohwaku-dani, Hakone, Japan.</title>
        <authorList>
            <person name="Sakai H.D."/>
            <person name="Kurosawa N."/>
        </authorList>
    </citation>
    <scope>NUCLEOTIDE SEQUENCE</scope>
    <source>
        <strain evidence="8">HS-1</strain>
    </source>
</reference>
<dbReference type="OrthoDB" id="5623at2157"/>
<evidence type="ECO:0000256" key="5">
    <source>
        <dbReference type="ARBA" id="ARBA00023157"/>
    </source>
</evidence>
<proteinExistence type="predicted"/>
<dbReference type="AlphaFoldDB" id="A0A348B4A6"/>
<evidence type="ECO:0000256" key="6">
    <source>
        <dbReference type="ARBA" id="ARBA00034078"/>
    </source>
</evidence>
<dbReference type="PRINTS" id="PR00162">
    <property type="entry name" value="RIESKE"/>
</dbReference>
<evidence type="ECO:0000313" key="9">
    <source>
        <dbReference type="EMBL" id="GGU04547.1"/>
    </source>
</evidence>
<evidence type="ECO:0000256" key="1">
    <source>
        <dbReference type="ARBA" id="ARBA00022714"/>
    </source>
</evidence>
<reference evidence="10" key="2">
    <citation type="submission" date="2018-04" db="EMBL/GenBank/DDBJ databases">
        <title>Complete genome sequence of Sulfodiicoccus acidiphilus strain HS-1.</title>
        <authorList>
            <person name="Sakai H.D."/>
            <person name="Kurosawa N."/>
        </authorList>
    </citation>
    <scope>NUCLEOTIDE SEQUENCE [LARGE SCALE GENOMIC DNA]</scope>
    <source>
        <strain evidence="10">HS-1</strain>
    </source>
</reference>
<keyword evidence="4" id="KW-0411">Iron-sulfur</keyword>
<evidence type="ECO:0000259" key="7">
    <source>
        <dbReference type="PROSITE" id="PS51296"/>
    </source>
</evidence>
<dbReference type="InterPro" id="IPR036922">
    <property type="entry name" value="Rieske_2Fe-2S_sf"/>
</dbReference>
<keyword evidence="10" id="KW-1185">Reference proteome</keyword>
<evidence type="ECO:0000256" key="4">
    <source>
        <dbReference type="ARBA" id="ARBA00023014"/>
    </source>
</evidence>
<dbReference type="EMBL" id="AP018553">
    <property type="protein sequence ID" value="BBD73008.1"/>
    <property type="molecule type" value="Genomic_DNA"/>
</dbReference>
<dbReference type="Proteomes" id="UP000616143">
    <property type="component" value="Unassembled WGS sequence"/>
</dbReference>
<dbReference type="PANTHER" id="PTHR10134">
    <property type="entry name" value="CYTOCHROME B-C1 COMPLEX SUBUNIT RIESKE, MITOCHONDRIAL"/>
    <property type="match status" value="1"/>
</dbReference>
<keyword evidence="3" id="KW-0408">Iron</keyword>
<dbReference type="KEGG" id="sacd:HS1genome_1397"/>
<organism evidence="8 10">
    <name type="scientific">Sulfodiicoccus acidiphilus</name>
    <dbReference type="NCBI Taxonomy" id="1670455"/>
    <lineage>
        <taxon>Archaea</taxon>
        <taxon>Thermoproteota</taxon>
        <taxon>Thermoprotei</taxon>
        <taxon>Sulfolobales</taxon>
        <taxon>Sulfolobaceae</taxon>
        <taxon>Sulfodiicoccus</taxon>
    </lineage>
</organism>
<evidence type="ECO:0000313" key="8">
    <source>
        <dbReference type="EMBL" id="BBD73008.1"/>
    </source>
</evidence>
<dbReference type="GeneID" id="38666913"/>
<keyword evidence="1" id="KW-0001">2Fe-2S</keyword>
<comment type="cofactor">
    <cofactor evidence="6">
        <name>[2Fe-2S] cluster</name>
        <dbReference type="ChEBI" id="CHEBI:190135"/>
    </cofactor>
</comment>
<dbReference type="GO" id="GO:0046872">
    <property type="term" value="F:metal ion binding"/>
    <property type="evidence" value="ECO:0007669"/>
    <property type="project" value="UniProtKB-KW"/>
</dbReference>
<name>A0A348B4A6_9CREN</name>
<dbReference type="Gene3D" id="2.102.10.10">
    <property type="entry name" value="Rieske [2Fe-2S] iron-sulphur domain"/>
    <property type="match status" value="1"/>
</dbReference>
<evidence type="ECO:0000256" key="3">
    <source>
        <dbReference type="ARBA" id="ARBA00023004"/>
    </source>
</evidence>
<dbReference type="Proteomes" id="UP000276741">
    <property type="component" value="Chromosome"/>
</dbReference>
<evidence type="ECO:0000313" key="10">
    <source>
        <dbReference type="Proteomes" id="UP000276741"/>
    </source>
</evidence>
<reference evidence="9" key="1">
    <citation type="journal article" date="2014" name="Int. J. Syst. Evol. Microbiol.">
        <title>Complete genome sequence of Corynebacterium casei LMG S-19264T (=DSM 44701T), isolated from a smear-ripened cheese.</title>
        <authorList>
            <consortium name="US DOE Joint Genome Institute (JGI-PGF)"/>
            <person name="Walter F."/>
            <person name="Albersmeier A."/>
            <person name="Kalinowski J."/>
            <person name="Ruckert C."/>
        </authorList>
    </citation>
    <scope>NUCLEOTIDE SEQUENCE</scope>
    <source>
        <strain evidence="9">JCM 31740</strain>
    </source>
</reference>
<keyword evidence="2" id="KW-0479">Metal-binding</keyword>
<dbReference type="GO" id="GO:0051537">
    <property type="term" value="F:2 iron, 2 sulfur cluster binding"/>
    <property type="evidence" value="ECO:0007669"/>
    <property type="project" value="UniProtKB-KW"/>
</dbReference>
<protein>
    <submittedName>
        <fullName evidence="8">Rieske (2Fe-2S) protein</fullName>
    </submittedName>
</protein>
<dbReference type="RefSeq" id="WP_126450189.1">
    <property type="nucleotide sequence ID" value="NZ_AP018553.1"/>
</dbReference>
<dbReference type="EMBL" id="BMQS01000029">
    <property type="protein sequence ID" value="GGU04547.1"/>
    <property type="molecule type" value="Genomic_DNA"/>
</dbReference>
<gene>
    <name evidence="9" type="ORF">GCM10007116_21450</name>
    <name evidence="8" type="ORF">HS1genome_1397</name>
</gene>
<reference evidence="9" key="4">
    <citation type="submission" date="2020-09" db="EMBL/GenBank/DDBJ databases">
        <authorList>
            <person name="Sun Q."/>
            <person name="Ohkuma M."/>
        </authorList>
    </citation>
    <scope>NUCLEOTIDE SEQUENCE</scope>
    <source>
        <strain evidence="9">JCM 31740</strain>
    </source>
</reference>
<dbReference type="GO" id="GO:0016020">
    <property type="term" value="C:membrane"/>
    <property type="evidence" value="ECO:0007669"/>
    <property type="project" value="InterPro"/>
</dbReference>
<dbReference type="Pfam" id="PF00355">
    <property type="entry name" value="Rieske"/>
    <property type="match status" value="1"/>
</dbReference>
<accession>A0A348B4A6</accession>
<dbReference type="SUPFAM" id="SSF50022">
    <property type="entry name" value="ISP domain"/>
    <property type="match status" value="1"/>
</dbReference>
<feature type="domain" description="Rieske" evidence="7">
    <location>
        <begin position="121"/>
        <end position="202"/>
    </location>
</feature>
<dbReference type="InterPro" id="IPR005805">
    <property type="entry name" value="Rieske_Fe-S_prot_C"/>
</dbReference>
<keyword evidence="5" id="KW-1015">Disulfide bond</keyword>
<sequence length="246" mass="26773">MNRRDFLRLTLVVGGALSIVPLVKPVFDYMGFYYEELPSLSSKYYVASNKQGLEGFPKFKVANVSDLSGSCPVYFFAYPLTNEPCFLVDFSKLNNEKDVSFDNPYYGKFRINQSFKEISGVGPNNSICAFSDVCVHLGCQLPAQVLTSSPSNPGLNPSTSILHCPCHGSMYKLDEGGLVVGGPAPRPLPAVILEYDDSTGDIYAVGTNAPYFSEAVPRINPSSNLLYDPRYNGYSVPSNPACIKGG</sequence>
<dbReference type="InterPro" id="IPR014349">
    <property type="entry name" value="Rieske_Fe-S_prot"/>
</dbReference>
<dbReference type="PROSITE" id="PS51296">
    <property type="entry name" value="RIESKE"/>
    <property type="match status" value="1"/>
</dbReference>
<evidence type="ECO:0000256" key="2">
    <source>
        <dbReference type="ARBA" id="ARBA00022723"/>
    </source>
</evidence>